<gene>
    <name evidence="1" type="ORF">PCOR1329_LOCUS5297</name>
</gene>
<reference evidence="1" key="1">
    <citation type="submission" date="2023-10" db="EMBL/GenBank/DDBJ databases">
        <authorList>
            <person name="Chen Y."/>
            <person name="Shah S."/>
            <person name="Dougan E. K."/>
            <person name="Thang M."/>
            <person name="Chan C."/>
        </authorList>
    </citation>
    <scope>NUCLEOTIDE SEQUENCE [LARGE SCALE GENOMIC DNA]</scope>
</reference>
<dbReference type="InterPro" id="IPR029062">
    <property type="entry name" value="Class_I_gatase-like"/>
</dbReference>
<sequence length="363" mass="38674">MNTSYQALGGNTATGQAQGHRIWSGCLFGLLSVSGLAWLGRDKVGLGRSVALIAHEGPAAPPYLVGWTRERWAFCSTAAEPCPMKELDMPPDGCASGSSSRRLLLTAAGLTSPSVREAFRHVLETASASSAFHHAAATRRVMLVLDAAYDAYEAGTQLTSSYEYCQMRKAELSSLGASVVTCVIVDPSAREHLWKRGLAEGGASKEFGEVMRRIDDDFIFQELNRAVAVFVECGSPLILAQSFRRKLTLSQPAVFGTTLRDIIRSKVLDGTGAFAYVGVSSGASLASEVLVELGANEVASLGGDNSGLGLVPNCSFYPHATLQSSEFLHHLVKAYQTGVMAIPDCQPIIDTGFENGRLSHICP</sequence>
<dbReference type="Proteomes" id="UP001189429">
    <property type="component" value="Unassembled WGS sequence"/>
</dbReference>
<proteinExistence type="predicted"/>
<comment type="caution">
    <text evidence="1">The sequence shown here is derived from an EMBL/GenBank/DDBJ whole genome shotgun (WGS) entry which is preliminary data.</text>
</comment>
<protein>
    <submittedName>
        <fullName evidence="1">Uncharacterized protein</fullName>
    </submittedName>
</protein>
<evidence type="ECO:0000313" key="1">
    <source>
        <dbReference type="EMBL" id="CAK0795722.1"/>
    </source>
</evidence>
<keyword evidence="2" id="KW-1185">Reference proteome</keyword>
<name>A0ABN9PRG6_9DINO</name>
<organism evidence="1 2">
    <name type="scientific">Prorocentrum cordatum</name>
    <dbReference type="NCBI Taxonomy" id="2364126"/>
    <lineage>
        <taxon>Eukaryota</taxon>
        <taxon>Sar</taxon>
        <taxon>Alveolata</taxon>
        <taxon>Dinophyceae</taxon>
        <taxon>Prorocentrales</taxon>
        <taxon>Prorocentraceae</taxon>
        <taxon>Prorocentrum</taxon>
    </lineage>
</organism>
<evidence type="ECO:0000313" key="2">
    <source>
        <dbReference type="Proteomes" id="UP001189429"/>
    </source>
</evidence>
<dbReference type="Gene3D" id="3.40.50.880">
    <property type="match status" value="1"/>
</dbReference>
<accession>A0ABN9PRG6</accession>
<dbReference type="EMBL" id="CAUYUJ010001392">
    <property type="protein sequence ID" value="CAK0795722.1"/>
    <property type="molecule type" value="Genomic_DNA"/>
</dbReference>